<dbReference type="SUPFAM" id="SSF54001">
    <property type="entry name" value="Cysteine proteinases"/>
    <property type="match status" value="1"/>
</dbReference>
<dbReference type="AlphaFoldDB" id="A0A4R1CFI4"/>
<dbReference type="InterPro" id="IPR000064">
    <property type="entry name" value="NLP_P60_dom"/>
</dbReference>
<comment type="caution">
    <text evidence="9">The sequence shown here is derived from an EMBL/GenBank/DDBJ whole genome shotgun (WGS) entry which is preliminary data.</text>
</comment>
<dbReference type="GO" id="GO:0008234">
    <property type="term" value="F:cysteine-type peptidase activity"/>
    <property type="evidence" value="ECO:0007669"/>
    <property type="project" value="UniProtKB-KW"/>
</dbReference>
<keyword evidence="3" id="KW-0378">Hydrolase</keyword>
<feature type="signal peptide" evidence="7">
    <location>
        <begin position="1"/>
        <end position="29"/>
    </location>
</feature>
<feature type="chain" id="PRO_5020669957" evidence="7">
    <location>
        <begin position="30"/>
        <end position="435"/>
    </location>
</feature>
<evidence type="ECO:0000256" key="3">
    <source>
        <dbReference type="ARBA" id="ARBA00022801"/>
    </source>
</evidence>
<feature type="compositionally biased region" description="Pro residues" evidence="6">
    <location>
        <begin position="301"/>
        <end position="312"/>
    </location>
</feature>
<dbReference type="RefSeq" id="WP_131582339.1">
    <property type="nucleotide sequence ID" value="NZ_SJZJ01000007.1"/>
</dbReference>
<dbReference type="Gene3D" id="3.90.1720.10">
    <property type="entry name" value="endopeptidase domain like (from Nostoc punctiforme)"/>
    <property type="match status" value="1"/>
</dbReference>
<feature type="coiled-coil region" evidence="5">
    <location>
        <begin position="55"/>
        <end position="82"/>
    </location>
</feature>
<protein>
    <submittedName>
        <fullName evidence="9">NlpC/P60 family protein</fullName>
    </submittedName>
</protein>
<accession>A0A4R1CFI4</accession>
<evidence type="ECO:0000256" key="7">
    <source>
        <dbReference type="SAM" id="SignalP"/>
    </source>
</evidence>
<dbReference type="InterPro" id="IPR038765">
    <property type="entry name" value="Papain-like_cys_pep_sf"/>
</dbReference>
<sequence length="435" mass="44534">MRRKITGRPLAMAAVAAVAVGGLALPAMAADPSNAPSQQQVDAARAAADAKAHTVQGVQSQLDSANARLESAQMAAEQAGEAANGAIYHLSLAQAAAAKADAAEAKAARTLKGHKAAYTDLIARTYEQQPQLQAINAMTTQERPRALLSSASTTYQVTRAMDDIERGYKEAAAAAGAAADKADKARSDAAALAAQATAARNQAEASAAHAAAEATSVAQEKKKLLGELANLQHISVQLASQRQAALEEQRREAAAAAAKAKAEAAAKAAAAAAAAKAAADKAAADKAAQEAANNGGGGGSTPPPAPPAPSTPPVSSGGIESVIAYAQAQLGEWYLWGAAGPDRWDCSGLTMMAFRQAGIYLPHFSGAQYDAGTPIPVSSAQRGDLLFWTSNGRPSGIHHVAIYLGNDQVIEAPHSGAQVRIRSLEYWYPDLAVRL</sequence>
<keyword evidence="10" id="KW-1185">Reference proteome</keyword>
<keyword evidence="2" id="KW-0645">Protease</keyword>
<proteinExistence type="inferred from homology"/>
<dbReference type="InterPro" id="IPR051202">
    <property type="entry name" value="Peptidase_C40"/>
</dbReference>
<evidence type="ECO:0000256" key="2">
    <source>
        <dbReference type="ARBA" id="ARBA00022670"/>
    </source>
</evidence>
<evidence type="ECO:0000313" key="10">
    <source>
        <dbReference type="Proteomes" id="UP000295453"/>
    </source>
</evidence>
<dbReference type="PANTHER" id="PTHR47053:SF1">
    <property type="entry name" value="MUREIN DD-ENDOPEPTIDASE MEPH-RELATED"/>
    <property type="match status" value="1"/>
</dbReference>
<evidence type="ECO:0000256" key="4">
    <source>
        <dbReference type="ARBA" id="ARBA00022807"/>
    </source>
</evidence>
<evidence type="ECO:0000256" key="1">
    <source>
        <dbReference type="ARBA" id="ARBA00007074"/>
    </source>
</evidence>
<feature type="domain" description="NlpC/P60" evidence="8">
    <location>
        <begin position="316"/>
        <end position="435"/>
    </location>
</feature>
<evidence type="ECO:0000313" key="9">
    <source>
        <dbReference type="EMBL" id="TCJ29930.1"/>
    </source>
</evidence>
<dbReference type="PANTHER" id="PTHR47053">
    <property type="entry name" value="MUREIN DD-ENDOPEPTIDASE MEPH-RELATED"/>
    <property type="match status" value="1"/>
</dbReference>
<reference evidence="9 10" key="1">
    <citation type="submission" date="2019-03" db="EMBL/GenBank/DDBJ databases">
        <authorList>
            <person name="Kim M.K.M."/>
        </authorList>
    </citation>
    <scope>NUCLEOTIDE SEQUENCE [LARGE SCALE GENOMIC DNA]</scope>
    <source>
        <strain evidence="9 10">18JY15-6</strain>
    </source>
</reference>
<feature type="coiled-coil region" evidence="5">
    <location>
        <begin position="236"/>
        <end position="263"/>
    </location>
</feature>
<dbReference type="PROSITE" id="PS51935">
    <property type="entry name" value="NLPC_P60"/>
    <property type="match status" value="1"/>
</dbReference>
<dbReference type="Pfam" id="PF00877">
    <property type="entry name" value="NLPC_P60"/>
    <property type="match status" value="1"/>
</dbReference>
<evidence type="ECO:0000256" key="6">
    <source>
        <dbReference type="SAM" id="MobiDB-lite"/>
    </source>
</evidence>
<keyword evidence="5" id="KW-0175">Coiled coil</keyword>
<feature type="region of interest" description="Disordered" evidence="6">
    <location>
        <begin position="286"/>
        <end position="316"/>
    </location>
</feature>
<evidence type="ECO:0000259" key="8">
    <source>
        <dbReference type="PROSITE" id="PS51935"/>
    </source>
</evidence>
<gene>
    <name evidence="9" type="ORF">EPD65_06445</name>
</gene>
<keyword evidence="4" id="KW-0788">Thiol protease</keyword>
<dbReference type="OrthoDB" id="5177647at2"/>
<dbReference type="EMBL" id="SJZJ01000007">
    <property type="protein sequence ID" value="TCJ29930.1"/>
    <property type="molecule type" value="Genomic_DNA"/>
</dbReference>
<organism evidence="9 10">
    <name type="scientific">Nocardioides jejuensis</name>
    <dbReference type="NCBI Taxonomy" id="2502782"/>
    <lineage>
        <taxon>Bacteria</taxon>
        <taxon>Bacillati</taxon>
        <taxon>Actinomycetota</taxon>
        <taxon>Actinomycetes</taxon>
        <taxon>Propionibacteriales</taxon>
        <taxon>Nocardioidaceae</taxon>
        <taxon>Nocardioides</taxon>
    </lineage>
</organism>
<name>A0A4R1CFI4_9ACTN</name>
<keyword evidence="7" id="KW-0732">Signal</keyword>
<dbReference type="GO" id="GO:0006508">
    <property type="term" value="P:proteolysis"/>
    <property type="evidence" value="ECO:0007669"/>
    <property type="project" value="UniProtKB-KW"/>
</dbReference>
<comment type="similarity">
    <text evidence="1">Belongs to the peptidase C40 family.</text>
</comment>
<evidence type="ECO:0000256" key="5">
    <source>
        <dbReference type="SAM" id="Coils"/>
    </source>
</evidence>
<dbReference type="Proteomes" id="UP000295453">
    <property type="component" value="Unassembled WGS sequence"/>
</dbReference>